<evidence type="ECO:0000256" key="8">
    <source>
        <dbReference type="ARBA" id="ARBA00023136"/>
    </source>
</evidence>
<dbReference type="Pfam" id="PF01151">
    <property type="entry name" value="ELO"/>
    <property type="match status" value="1"/>
</dbReference>
<evidence type="ECO:0000256" key="5">
    <source>
        <dbReference type="ARBA" id="ARBA00022832"/>
    </source>
</evidence>
<keyword evidence="8 10" id="KW-0472">Membrane</keyword>
<dbReference type="GO" id="GO:0030148">
    <property type="term" value="P:sphingolipid biosynthetic process"/>
    <property type="evidence" value="ECO:0007669"/>
    <property type="project" value="TreeGrafter"/>
</dbReference>
<evidence type="ECO:0000256" key="9">
    <source>
        <dbReference type="ARBA" id="ARBA00023160"/>
    </source>
</evidence>
<reference evidence="12" key="1">
    <citation type="submission" date="2020-11" db="EMBL/GenBank/DDBJ databases">
        <authorList>
            <person name="Tran Van P."/>
        </authorList>
    </citation>
    <scope>NUCLEOTIDE SEQUENCE</scope>
</reference>
<evidence type="ECO:0000256" key="7">
    <source>
        <dbReference type="ARBA" id="ARBA00023098"/>
    </source>
</evidence>
<dbReference type="PANTHER" id="PTHR11157">
    <property type="entry name" value="FATTY ACID ACYL TRANSFERASE-RELATED"/>
    <property type="match status" value="1"/>
</dbReference>
<evidence type="ECO:0000256" key="10">
    <source>
        <dbReference type="RuleBase" id="RU361115"/>
    </source>
</evidence>
<evidence type="ECO:0000313" key="12">
    <source>
        <dbReference type="EMBL" id="CAD7637500.1"/>
    </source>
</evidence>
<feature type="transmembrane region" description="Helical" evidence="10">
    <location>
        <begin position="90"/>
        <end position="107"/>
    </location>
</feature>
<dbReference type="PANTHER" id="PTHR11157:SF17">
    <property type="entry name" value="ELONGATION OF VERY LONG CHAIN FATTY ACIDS PROTEIN 6"/>
    <property type="match status" value="1"/>
</dbReference>
<evidence type="ECO:0000256" key="3">
    <source>
        <dbReference type="ARBA" id="ARBA00022679"/>
    </source>
</evidence>
<sequence>MSYRKTGYDLRRYLTAWNCFLSVFSIMGVIRCLPEFIHILYTKGFNASFCDASYYEDVRLNIWYLYFTLSKALELLDTMFIVLRKQRLITLHWVHHVLTLTYSWYVFGDVPATARWMVNMNFLIHSMMYTYYALKAMRFVIPRVVNITITSLQIAQMFAGLFINYLALHYKLSGIPCDLSRKVAIFGFSLYFLFFLLFMNFFIRSYVLKSTPQKTKQQQLKEYKSICRPDVNQNTSQQNHNHYSNGISSENAKKNI</sequence>
<comment type="catalytic activity">
    <reaction evidence="10">
        <text>a very-long-chain acyl-CoA + malonyl-CoA + H(+) = a very-long-chain 3-oxoacyl-CoA + CO2 + CoA</text>
        <dbReference type="Rhea" id="RHEA:32727"/>
        <dbReference type="ChEBI" id="CHEBI:15378"/>
        <dbReference type="ChEBI" id="CHEBI:16526"/>
        <dbReference type="ChEBI" id="CHEBI:57287"/>
        <dbReference type="ChEBI" id="CHEBI:57384"/>
        <dbReference type="ChEBI" id="CHEBI:90725"/>
        <dbReference type="ChEBI" id="CHEBI:90736"/>
        <dbReference type="EC" id="2.3.1.199"/>
    </reaction>
</comment>
<dbReference type="GO" id="GO:0034625">
    <property type="term" value="P:fatty acid elongation, monounsaturated fatty acid"/>
    <property type="evidence" value="ECO:0007669"/>
    <property type="project" value="TreeGrafter"/>
</dbReference>
<protein>
    <recommendedName>
        <fullName evidence="10">Elongation of very long chain fatty acids protein</fullName>
        <ecNumber evidence="10">2.3.1.199</ecNumber>
    </recommendedName>
    <alternativeName>
        <fullName evidence="10">Very-long-chain 3-oxoacyl-CoA synthase</fullName>
    </alternativeName>
</protein>
<evidence type="ECO:0000256" key="2">
    <source>
        <dbReference type="ARBA" id="ARBA00022516"/>
    </source>
</evidence>
<evidence type="ECO:0000256" key="6">
    <source>
        <dbReference type="ARBA" id="ARBA00022989"/>
    </source>
</evidence>
<comment type="similarity">
    <text evidence="10">Belongs to the ELO family.</text>
</comment>
<feature type="compositionally biased region" description="Polar residues" evidence="11">
    <location>
        <begin position="231"/>
        <end position="250"/>
    </location>
</feature>
<feature type="transmembrane region" description="Helical" evidence="10">
    <location>
        <begin position="144"/>
        <end position="163"/>
    </location>
</feature>
<keyword evidence="7 10" id="KW-0443">Lipid metabolism</keyword>
<gene>
    <name evidence="12" type="ORF">ONB1V03_LOCUS851</name>
</gene>
<dbReference type="EMBL" id="CAJPVJ010000093">
    <property type="protein sequence ID" value="CAG2160695.1"/>
    <property type="molecule type" value="Genomic_DNA"/>
</dbReference>
<dbReference type="OrthoDB" id="6484726at2759"/>
<keyword evidence="3 10" id="KW-0808">Transferase</keyword>
<dbReference type="GO" id="GO:0042761">
    <property type="term" value="P:very long-chain fatty acid biosynthetic process"/>
    <property type="evidence" value="ECO:0007669"/>
    <property type="project" value="TreeGrafter"/>
</dbReference>
<keyword evidence="5 10" id="KW-0276">Fatty acid metabolism</keyword>
<keyword evidence="9 10" id="KW-0275">Fatty acid biosynthesis</keyword>
<dbReference type="Proteomes" id="UP000728032">
    <property type="component" value="Unassembled WGS sequence"/>
</dbReference>
<name>A0A7R9L9E6_9ACAR</name>
<dbReference type="InterPro" id="IPR002076">
    <property type="entry name" value="ELO_fam"/>
</dbReference>
<feature type="transmembrane region" description="Helical" evidence="10">
    <location>
        <begin position="183"/>
        <end position="203"/>
    </location>
</feature>
<feature type="transmembrane region" description="Helical" evidence="10">
    <location>
        <begin position="113"/>
        <end position="132"/>
    </location>
</feature>
<feature type="region of interest" description="Disordered" evidence="11">
    <location>
        <begin position="231"/>
        <end position="256"/>
    </location>
</feature>
<feature type="transmembrane region" description="Helical" evidence="10">
    <location>
        <begin position="61"/>
        <end position="83"/>
    </location>
</feature>
<dbReference type="GO" id="GO:0005789">
    <property type="term" value="C:endoplasmic reticulum membrane"/>
    <property type="evidence" value="ECO:0007669"/>
    <property type="project" value="TreeGrafter"/>
</dbReference>
<evidence type="ECO:0000313" key="13">
    <source>
        <dbReference type="Proteomes" id="UP000728032"/>
    </source>
</evidence>
<dbReference type="EC" id="2.3.1.199" evidence="10"/>
<evidence type="ECO:0000256" key="4">
    <source>
        <dbReference type="ARBA" id="ARBA00022692"/>
    </source>
</evidence>
<organism evidence="12">
    <name type="scientific">Oppiella nova</name>
    <dbReference type="NCBI Taxonomy" id="334625"/>
    <lineage>
        <taxon>Eukaryota</taxon>
        <taxon>Metazoa</taxon>
        <taxon>Ecdysozoa</taxon>
        <taxon>Arthropoda</taxon>
        <taxon>Chelicerata</taxon>
        <taxon>Arachnida</taxon>
        <taxon>Acari</taxon>
        <taxon>Acariformes</taxon>
        <taxon>Sarcoptiformes</taxon>
        <taxon>Oribatida</taxon>
        <taxon>Brachypylina</taxon>
        <taxon>Oppioidea</taxon>
        <taxon>Oppiidae</taxon>
        <taxon>Oppiella</taxon>
    </lineage>
</organism>
<feature type="transmembrane region" description="Helical" evidence="10">
    <location>
        <begin position="20"/>
        <end position="41"/>
    </location>
</feature>
<accession>A0A7R9L9E6</accession>
<dbReference type="AlphaFoldDB" id="A0A7R9L9E6"/>
<keyword evidence="6 10" id="KW-1133">Transmembrane helix</keyword>
<dbReference type="EMBL" id="OC914918">
    <property type="protein sequence ID" value="CAD7637500.1"/>
    <property type="molecule type" value="Genomic_DNA"/>
</dbReference>
<keyword evidence="4 10" id="KW-0812">Transmembrane</keyword>
<keyword evidence="13" id="KW-1185">Reference proteome</keyword>
<dbReference type="GO" id="GO:0009922">
    <property type="term" value="F:fatty acid elongase activity"/>
    <property type="evidence" value="ECO:0007669"/>
    <property type="project" value="UniProtKB-EC"/>
</dbReference>
<evidence type="ECO:0000256" key="11">
    <source>
        <dbReference type="SAM" id="MobiDB-lite"/>
    </source>
</evidence>
<dbReference type="GO" id="GO:0019367">
    <property type="term" value="P:fatty acid elongation, saturated fatty acid"/>
    <property type="evidence" value="ECO:0007669"/>
    <property type="project" value="TreeGrafter"/>
</dbReference>
<evidence type="ECO:0000256" key="1">
    <source>
        <dbReference type="ARBA" id="ARBA00004141"/>
    </source>
</evidence>
<proteinExistence type="inferred from homology"/>
<keyword evidence="2 10" id="KW-0444">Lipid biosynthesis</keyword>
<comment type="subcellular location">
    <subcellularLocation>
        <location evidence="1">Membrane</location>
        <topology evidence="1">Multi-pass membrane protein</topology>
    </subcellularLocation>
</comment>
<dbReference type="GO" id="GO:0034626">
    <property type="term" value="P:fatty acid elongation, polyunsaturated fatty acid"/>
    <property type="evidence" value="ECO:0007669"/>
    <property type="project" value="TreeGrafter"/>
</dbReference>